<evidence type="ECO:0000313" key="2">
    <source>
        <dbReference type="EMBL" id="GFR65469.1"/>
    </source>
</evidence>
<name>A0AAV4EXN2_9GAST</name>
<keyword evidence="2" id="KW-0540">Nuclease</keyword>
<protein>
    <submittedName>
        <fullName evidence="2">Endonuclease domain of the non-LTR retrotransposon LINE-1</fullName>
    </submittedName>
</protein>
<keyword evidence="3" id="KW-1185">Reference proteome</keyword>
<comment type="caution">
    <text evidence="2">The sequence shown here is derived from an EMBL/GenBank/DDBJ whole genome shotgun (WGS) entry which is preliminary data.</text>
</comment>
<dbReference type="EMBL" id="BMAT01000387">
    <property type="protein sequence ID" value="GFR65469.1"/>
    <property type="molecule type" value="Genomic_DNA"/>
</dbReference>
<accession>A0AAV4EXN2</accession>
<feature type="region of interest" description="Disordered" evidence="1">
    <location>
        <begin position="28"/>
        <end position="61"/>
    </location>
</feature>
<sequence>MYLVPRPTLPIQNYLHYHQDQLYLSKSTSTTTKTNSTCPKLPPLPPPSPPLPSPPQANAKQAEEEITNVVNKQQTKSPDGVVLITGDFNQSTLSSSLPTFHQYITCLIRKNKTIDLCYGNAKEGYKSTALPPLGSSDHCMVQLTPKYRPILKTNKPRKFKVTTRTVDNIEALRGCFASTEWTVFQETCDNLAELNDIITSYITFCEGAHSEDNRLNKDDYNNHTASLTGTAALFRVTATGRDVLCNGKIHTQVSGRARQSLPASAGSPASICASPDWTGAARMRVGPRQANCRFSARSPPKGTGWERTSRSRDQVPACGSSAVASSRSF</sequence>
<feature type="compositionally biased region" description="Low complexity" evidence="1">
    <location>
        <begin position="28"/>
        <end position="37"/>
    </location>
</feature>
<dbReference type="Proteomes" id="UP000762676">
    <property type="component" value="Unassembled WGS sequence"/>
</dbReference>
<evidence type="ECO:0000313" key="3">
    <source>
        <dbReference type="Proteomes" id="UP000762676"/>
    </source>
</evidence>
<evidence type="ECO:0000256" key="1">
    <source>
        <dbReference type="SAM" id="MobiDB-lite"/>
    </source>
</evidence>
<proteinExistence type="predicted"/>
<dbReference type="PANTHER" id="PTHR47510:SF3">
    <property type="entry name" value="ENDO_EXONUCLEASE_PHOSPHATASE DOMAIN-CONTAINING PROTEIN"/>
    <property type="match status" value="1"/>
</dbReference>
<reference evidence="2 3" key="1">
    <citation type="journal article" date="2021" name="Elife">
        <title>Chloroplast acquisition without the gene transfer in kleptoplastic sea slugs, Plakobranchus ocellatus.</title>
        <authorList>
            <person name="Maeda T."/>
            <person name="Takahashi S."/>
            <person name="Yoshida T."/>
            <person name="Shimamura S."/>
            <person name="Takaki Y."/>
            <person name="Nagai Y."/>
            <person name="Toyoda A."/>
            <person name="Suzuki Y."/>
            <person name="Arimoto A."/>
            <person name="Ishii H."/>
            <person name="Satoh N."/>
            <person name="Nishiyama T."/>
            <person name="Hasebe M."/>
            <person name="Maruyama T."/>
            <person name="Minagawa J."/>
            <person name="Obokata J."/>
            <person name="Shigenobu S."/>
        </authorList>
    </citation>
    <scope>NUCLEOTIDE SEQUENCE [LARGE SCALE GENOMIC DNA]</scope>
</reference>
<feature type="region of interest" description="Disordered" evidence="1">
    <location>
        <begin position="288"/>
        <end position="329"/>
    </location>
</feature>
<dbReference type="GO" id="GO:0004519">
    <property type="term" value="F:endonuclease activity"/>
    <property type="evidence" value="ECO:0007669"/>
    <property type="project" value="UniProtKB-KW"/>
</dbReference>
<keyword evidence="2" id="KW-0255">Endonuclease</keyword>
<feature type="compositionally biased region" description="Pro residues" evidence="1">
    <location>
        <begin position="40"/>
        <end position="55"/>
    </location>
</feature>
<dbReference type="PANTHER" id="PTHR47510">
    <property type="entry name" value="REVERSE TRANSCRIPTASE DOMAIN-CONTAINING PROTEIN"/>
    <property type="match status" value="1"/>
</dbReference>
<organism evidence="2 3">
    <name type="scientific">Elysia marginata</name>
    <dbReference type="NCBI Taxonomy" id="1093978"/>
    <lineage>
        <taxon>Eukaryota</taxon>
        <taxon>Metazoa</taxon>
        <taxon>Spiralia</taxon>
        <taxon>Lophotrochozoa</taxon>
        <taxon>Mollusca</taxon>
        <taxon>Gastropoda</taxon>
        <taxon>Heterobranchia</taxon>
        <taxon>Euthyneura</taxon>
        <taxon>Panpulmonata</taxon>
        <taxon>Sacoglossa</taxon>
        <taxon>Placobranchoidea</taxon>
        <taxon>Plakobranchidae</taxon>
        <taxon>Elysia</taxon>
    </lineage>
</organism>
<keyword evidence="2" id="KW-0378">Hydrolase</keyword>
<dbReference type="AlphaFoldDB" id="A0AAV4EXN2"/>
<gene>
    <name evidence="2" type="ORF">ElyMa_000204400</name>
</gene>